<evidence type="ECO:0000313" key="3">
    <source>
        <dbReference type="Proteomes" id="UP000023152"/>
    </source>
</evidence>
<organism evidence="2 3">
    <name type="scientific">Reticulomyxa filosa</name>
    <dbReference type="NCBI Taxonomy" id="46433"/>
    <lineage>
        <taxon>Eukaryota</taxon>
        <taxon>Sar</taxon>
        <taxon>Rhizaria</taxon>
        <taxon>Retaria</taxon>
        <taxon>Foraminifera</taxon>
        <taxon>Monothalamids</taxon>
        <taxon>Reticulomyxidae</taxon>
        <taxon>Reticulomyxa</taxon>
    </lineage>
</organism>
<dbReference type="Proteomes" id="UP000023152">
    <property type="component" value="Unassembled WGS sequence"/>
</dbReference>
<reference evidence="2 3" key="1">
    <citation type="journal article" date="2013" name="Curr. Biol.">
        <title>The Genome of the Foraminiferan Reticulomyxa filosa.</title>
        <authorList>
            <person name="Glockner G."/>
            <person name="Hulsmann N."/>
            <person name="Schleicher M."/>
            <person name="Noegel A.A."/>
            <person name="Eichinger L."/>
            <person name="Gallinger C."/>
            <person name="Pawlowski J."/>
            <person name="Sierra R."/>
            <person name="Euteneuer U."/>
            <person name="Pillet L."/>
            <person name="Moustafa A."/>
            <person name="Platzer M."/>
            <person name="Groth M."/>
            <person name="Szafranski K."/>
            <person name="Schliwa M."/>
        </authorList>
    </citation>
    <scope>NUCLEOTIDE SEQUENCE [LARGE SCALE GENOMIC DNA]</scope>
</reference>
<dbReference type="EMBL" id="ASPP01006265">
    <property type="protein sequence ID" value="ETO29084.1"/>
    <property type="molecule type" value="Genomic_DNA"/>
</dbReference>
<feature type="coiled-coil region" evidence="1">
    <location>
        <begin position="145"/>
        <end position="172"/>
    </location>
</feature>
<evidence type="ECO:0000256" key="1">
    <source>
        <dbReference type="SAM" id="Coils"/>
    </source>
</evidence>
<sequence length="206" mass="23860">MISFGSKKEEIVVTVEGMFEIDQLSNYIEYKRNDLFKAQHNTLIREMNKMHTEQTVFIIDQSLTNTFYSQFIPVVERDFTKCADLALELEFLKNTLHTYGSRALYFTFDQQYGLIVAFGLKKTMDQLSSDTKKMATDMKDMANGMNNMATDMKDMSKKLDQLENLKKLETLNRMEETLTSINTSIGILVNLQVQAQSRELEQKAKE</sequence>
<protein>
    <submittedName>
        <fullName evidence="2">Uncharacterized protein</fullName>
    </submittedName>
</protein>
<accession>X6NTJ9</accession>
<keyword evidence="3" id="KW-1185">Reference proteome</keyword>
<comment type="caution">
    <text evidence="2">The sequence shown here is derived from an EMBL/GenBank/DDBJ whole genome shotgun (WGS) entry which is preliminary data.</text>
</comment>
<proteinExistence type="predicted"/>
<name>X6NTJ9_RETFI</name>
<evidence type="ECO:0000313" key="2">
    <source>
        <dbReference type="EMBL" id="ETO29084.1"/>
    </source>
</evidence>
<gene>
    <name evidence="2" type="ORF">RFI_08042</name>
</gene>
<dbReference type="AlphaFoldDB" id="X6NTJ9"/>
<keyword evidence="1" id="KW-0175">Coiled coil</keyword>